<organism evidence="4 5">
    <name type="scientific">Nocardia camponoti</name>
    <dbReference type="NCBI Taxonomy" id="1616106"/>
    <lineage>
        <taxon>Bacteria</taxon>
        <taxon>Bacillati</taxon>
        <taxon>Actinomycetota</taxon>
        <taxon>Actinomycetes</taxon>
        <taxon>Mycobacteriales</taxon>
        <taxon>Nocardiaceae</taxon>
        <taxon>Nocardia</taxon>
    </lineage>
</organism>
<proteinExistence type="inferred from homology"/>
<dbReference type="PANTHER" id="PTHR33744">
    <property type="entry name" value="CARBOHYDRATE DIACID REGULATOR"/>
    <property type="match status" value="1"/>
</dbReference>
<dbReference type="Gene3D" id="1.10.10.2840">
    <property type="entry name" value="PucR C-terminal helix-turn-helix domain"/>
    <property type="match status" value="1"/>
</dbReference>
<dbReference type="Pfam" id="PF13556">
    <property type="entry name" value="HTH_30"/>
    <property type="match status" value="1"/>
</dbReference>
<dbReference type="PANTHER" id="PTHR33744:SF17">
    <property type="entry name" value="CONSERVED PROTEIN"/>
    <property type="match status" value="1"/>
</dbReference>
<name>A0A917V3Z3_9NOCA</name>
<dbReference type="InterPro" id="IPR042070">
    <property type="entry name" value="PucR_C-HTH_sf"/>
</dbReference>
<dbReference type="AlphaFoldDB" id="A0A917V3Z3"/>
<dbReference type="InterPro" id="IPR051448">
    <property type="entry name" value="CdaR-like_regulators"/>
</dbReference>
<dbReference type="InterPro" id="IPR041522">
    <property type="entry name" value="CdaR_GGDEF"/>
</dbReference>
<gene>
    <name evidence="4" type="ORF">GCM10011591_01070</name>
</gene>
<sequence length="431" mass="46007">MGSGFDGLGATRGFAMTGGFGGMGVQVPGAGSAEWGADIADTGLFDLAQELARETGGLVSIEDPTSRVLAYSASAGAADDLRVRSILGRQGPRDYLRVLREWGVFDQLAREPDKVVDIAPHPEMDMRRRLVVGIRRDFVANRTADALGTIWLQEAETPLRADAQDILRGAASVAARIIACRREALSTESLLARRLFGLDGDSVDVPSIAAAMKLPRVGPAAVIGFAPPADASLAATIRLHASAFRADSLTESEGDRVYVLLPGYRSEQSVTSWLRRLVTQFDTTRSIPMSAVIACPVPGLADVAAARAEVDRVLATLPPGAGVTTLADARTAVLLREIVASIRNDPSLRDPRVRTLDTHDRTHHTEFRTTATQFIAACGDIRTAAAALAIHPNTLRYRLRRIESITGLSFSSAADRALLHLQLAAFGPDDT</sequence>
<feature type="domain" description="PucR C-terminal helix-turn-helix" evidence="2">
    <location>
        <begin position="369"/>
        <end position="425"/>
    </location>
</feature>
<dbReference type="Pfam" id="PF17853">
    <property type="entry name" value="GGDEF_2"/>
    <property type="match status" value="1"/>
</dbReference>
<comment type="caution">
    <text evidence="4">The sequence shown here is derived from an EMBL/GenBank/DDBJ whole genome shotgun (WGS) entry which is preliminary data.</text>
</comment>
<dbReference type="InterPro" id="IPR025736">
    <property type="entry name" value="PucR_C-HTH_dom"/>
</dbReference>
<evidence type="ECO:0000259" key="2">
    <source>
        <dbReference type="Pfam" id="PF13556"/>
    </source>
</evidence>
<reference evidence="4" key="1">
    <citation type="journal article" date="2014" name="Int. J. Syst. Evol. Microbiol.">
        <title>Complete genome sequence of Corynebacterium casei LMG S-19264T (=DSM 44701T), isolated from a smear-ripened cheese.</title>
        <authorList>
            <consortium name="US DOE Joint Genome Institute (JGI-PGF)"/>
            <person name="Walter F."/>
            <person name="Albersmeier A."/>
            <person name="Kalinowski J."/>
            <person name="Ruckert C."/>
        </authorList>
    </citation>
    <scope>NUCLEOTIDE SEQUENCE</scope>
    <source>
        <strain evidence="4">CGMCC 4.7278</strain>
    </source>
</reference>
<dbReference type="EMBL" id="BMMW01000001">
    <property type="protein sequence ID" value="GGK33229.1"/>
    <property type="molecule type" value="Genomic_DNA"/>
</dbReference>
<dbReference type="RefSeq" id="WP_188826723.1">
    <property type="nucleotide sequence ID" value="NZ_BMMW01000001.1"/>
</dbReference>
<evidence type="ECO:0008006" key="6">
    <source>
        <dbReference type="Google" id="ProtNLM"/>
    </source>
</evidence>
<reference evidence="4" key="2">
    <citation type="submission" date="2020-09" db="EMBL/GenBank/DDBJ databases">
        <authorList>
            <person name="Sun Q."/>
            <person name="Zhou Y."/>
        </authorList>
    </citation>
    <scope>NUCLEOTIDE SEQUENCE</scope>
    <source>
        <strain evidence="4">CGMCC 4.7278</strain>
    </source>
</reference>
<dbReference type="Proteomes" id="UP000612956">
    <property type="component" value="Unassembled WGS sequence"/>
</dbReference>
<evidence type="ECO:0000313" key="4">
    <source>
        <dbReference type="EMBL" id="GGK33229.1"/>
    </source>
</evidence>
<evidence type="ECO:0000256" key="1">
    <source>
        <dbReference type="ARBA" id="ARBA00006754"/>
    </source>
</evidence>
<accession>A0A917V3Z3</accession>
<evidence type="ECO:0000259" key="3">
    <source>
        <dbReference type="Pfam" id="PF17853"/>
    </source>
</evidence>
<keyword evidence="5" id="KW-1185">Reference proteome</keyword>
<feature type="domain" description="CdaR GGDEF-like" evidence="3">
    <location>
        <begin position="201"/>
        <end position="315"/>
    </location>
</feature>
<comment type="similarity">
    <text evidence="1">Belongs to the CdaR family.</text>
</comment>
<evidence type="ECO:0000313" key="5">
    <source>
        <dbReference type="Proteomes" id="UP000612956"/>
    </source>
</evidence>
<protein>
    <recommendedName>
        <fullName evidence="6">PucR family transcriptional regulator</fullName>
    </recommendedName>
</protein>